<dbReference type="VEuPathDB" id="FungiDB:FOMG_17757"/>
<organism evidence="2 3">
    <name type="scientific">Fusarium oxysporum</name>
    <name type="common">Fusarium vascular wilt</name>
    <dbReference type="NCBI Taxonomy" id="5507"/>
    <lineage>
        <taxon>Eukaryota</taxon>
        <taxon>Fungi</taxon>
        <taxon>Dikarya</taxon>
        <taxon>Ascomycota</taxon>
        <taxon>Pezizomycotina</taxon>
        <taxon>Sordariomycetes</taxon>
        <taxon>Hypocreomycetidae</taxon>
        <taxon>Hypocreales</taxon>
        <taxon>Nectriaceae</taxon>
        <taxon>Fusarium</taxon>
        <taxon>Fusarium oxysporum species complex</taxon>
    </lineage>
</organism>
<comment type="caution">
    <text evidence="2">The sequence shown here is derived from an EMBL/GenBank/DDBJ whole genome shotgun (WGS) entry which is preliminary data.</text>
</comment>
<feature type="compositionally biased region" description="Basic and acidic residues" evidence="1">
    <location>
        <begin position="75"/>
        <end position="93"/>
    </location>
</feature>
<protein>
    <submittedName>
        <fullName evidence="2">Uncharacterized protein</fullName>
    </submittedName>
</protein>
<accession>A0A420MR54</accession>
<evidence type="ECO:0000313" key="3">
    <source>
        <dbReference type="Proteomes" id="UP000285860"/>
    </source>
</evidence>
<dbReference type="AlphaFoldDB" id="A0A420MR54"/>
<proteinExistence type="predicted"/>
<gene>
    <name evidence="2" type="ORF">BFJ68_g18387</name>
</gene>
<dbReference type="Proteomes" id="UP000285860">
    <property type="component" value="Unassembled WGS sequence"/>
</dbReference>
<reference evidence="2 3" key="1">
    <citation type="journal article" date="2018" name="Sci. Rep.">
        <title>Characterisation of pathogen-specific regions and novel effector candidates in Fusarium oxysporum f. sp. cepae.</title>
        <authorList>
            <person name="Armitage A.D."/>
            <person name="Taylor A."/>
            <person name="Sobczyk M.K."/>
            <person name="Baxter L."/>
            <person name="Greenfield B.P."/>
            <person name="Bates H.J."/>
            <person name="Wilson F."/>
            <person name="Jackson A.C."/>
            <person name="Ott S."/>
            <person name="Harrison R.J."/>
            <person name="Clarkson J.P."/>
        </authorList>
    </citation>
    <scope>NUCLEOTIDE SEQUENCE [LARGE SCALE GENOMIC DNA]</scope>
    <source>
        <strain evidence="2 3">Fo_A28</strain>
    </source>
</reference>
<feature type="region of interest" description="Disordered" evidence="1">
    <location>
        <begin position="37"/>
        <end position="93"/>
    </location>
</feature>
<evidence type="ECO:0000256" key="1">
    <source>
        <dbReference type="SAM" id="MobiDB-lite"/>
    </source>
</evidence>
<sequence>MPRPPAGFRLTPSEQLALNTMLRYDGTGFTRVEADYSKPWLPGESRPEATPGEDYSRPWFPVNSTFRQTIPTDDSDSRRPTDGKRGRACDKQE</sequence>
<feature type="compositionally biased region" description="Polar residues" evidence="1">
    <location>
        <begin position="62"/>
        <end position="72"/>
    </location>
</feature>
<evidence type="ECO:0000313" key="2">
    <source>
        <dbReference type="EMBL" id="RKK70484.1"/>
    </source>
</evidence>
<dbReference type="VEuPathDB" id="FungiDB:HZS61_011155"/>
<dbReference type="EMBL" id="MRCY01001489">
    <property type="protein sequence ID" value="RKK70484.1"/>
    <property type="molecule type" value="Genomic_DNA"/>
</dbReference>
<dbReference type="VEuPathDB" id="FungiDB:FOXG_06937"/>
<name>A0A420MR54_FUSOX</name>